<evidence type="ECO:0000259" key="11">
    <source>
        <dbReference type="PROSITE" id="PS51523"/>
    </source>
</evidence>
<dbReference type="PROSITE" id="PS51523">
    <property type="entry name" value="ZF_HD_DIMER"/>
    <property type="match status" value="1"/>
</dbReference>
<feature type="domain" description="ZF-HD dimerization-type" evidence="11">
    <location>
        <begin position="183"/>
        <end position="233"/>
    </location>
</feature>
<evidence type="ECO:0000256" key="10">
    <source>
        <dbReference type="SAM" id="MobiDB-lite"/>
    </source>
</evidence>
<evidence type="ECO:0000256" key="4">
    <source>
        <dbReference type="ARBA" id="ARBA00022833"/>
    </source>
</evidence>
<keyword evidence="2" id="KW-0479">Metal-binding</keyword>
<dbReference type="InterPro" id="IPR006456">
    <property type="entry name" value="ZF_HD_homeobox_Cys/His_dimer"/>
</dbReference>
<dbReference type="AlphaFoldDB" id="A0A834G8K7"/>
<evidence type="ECO:0000256" key="3">
    <source>
        <dbReference type="ARBA" id="ARBA00022771"/>
    </source>
</evidence>
<dbReference type="Proteomes" id="UP000626092">
    <property type="component" value="Unassembled WGS sequence"/>
</dbReference>
<comment type="caution">
    <text evidence="12">The sequence shown here is derived from an EMBL/GenBank/DDBJ whole genome shotgun (WGS) entry which is preliminary data.</text>
</comment>
<dbReference type="GO" id="GO:0008270">
    <property type="term" value="F:zinc ion binding"/>
    <property type="evidence" value="ECO:0007669"/>
    <property type="project" value="UniProtKB-KW"/>
</dbReference>
<feature type="region of interest" description="Disordered" evidence="10">
    <location>
        <begin position="42"/>
        <end position="64"/>
    </location>
</feature>
<dbReference type="GO" id="GO:0005737">
    <property type="term" value="C:cytoplasm"/>
    <property type="evidence" value="ECO:0007669"/>
    <property type="project" value="UniProtKB-SubCell"/>
</dbReference>
<evidence type="ECO:0000256" key="7">
    <source>
        <dbReference type="ARBA" id="ARBA00023155"/>
    </source>
</evidence>
<organism evidence="12 13">
    <name type="scientific">Rhododendron simsii</name>
    <name type="common">Sims's rhododendron</name>
    <dbReference type="NCBI Taxonomy" id="118357"/>
    <lineage>
        <taxon>Eukaryota</taxon>
        <taxon>Viridiplantae</taxon>
        <taxon>Streptophyta</taxon>
        <taxon>Embryophyta</taxon>
        <taxon>Tracheophyta</taxon>
        <taxon>Spermatophyta</taxon>
        <taxon>Magnoliopsida</taxon>
        <taxon>eudicotyledons</taxon>
        <taxon>Gunneridae</taxon>
        <taxon>Pentapetalae</taxon>
        <taxon>asterids</taxon>
        <taxon>Ericales</taxon>
        <taxon>Ericaceae</taxon>
        <taxon>Ericoideae</taxon>
        <taxon>Rhodoreae</taxon>
        <taxon>Rhododendron</taxon>
    </lineage>
</organism>
<keyword evidence="4" id="KW-0862">Zinc</keyword>
<gene>
    <name evidence="12" type="ORF">RHSIM_Rhsim11G0126100</name>
</gene>
<comment type="subcellular location">
    <subcellularLocation>
        <location evidence="1">Nucleus</location>
    </subcellularLocation>
</comment>
<sequence length="357" mass="40863">MSVGQCPDTGYVALVPERYQYEGQPFTRTGITAQWVDAEEKGGFEQGNPVRGGGVERGNPVRGYGDNHQSEVAFYCSKCGCNRNFHRKEEITILSNPTTVQMVHELAAAPPPHCGAPSPPLQQIRIAEICLENGEAEREETREPKRERTKFTEAQKDAMIGYAESYMAKNNDDGRRWATIAIYRECERNRSRQTGHPVVDGCQEFLGYGEDYRSEVASYCSKCGCNRNFHRKEEITILAEPATVKMVRELAAARPPPRYSAPSPPPWQVPISKERFLEAEQEDTSEPKRERTKFTEPQKEAMRGYAKRLGWRLRGHNEHQLFRFCLEIGITLRNFKRWMRNNKRKYYAEAKEGLASC</sequence>
<keyword evidence="8" id="KW-0804">Transcription</keyword>
<evidence type="ECO:0000256" key="5">
    <source>
        <dbReference type="ARBA" id="ARBA00023015"/>
    </source>
</evidence>
<evidence type="ECO:0000256" key="9">
    <source>
        <dbReference type="ARBA" id="ARBA00023242"/>
    </source>
</evidence>
<dbReference type="GO" id="GO:0005634">
    <property type="term" value="C:nucleus"/>
    <property type="evidence" value="ECO:0007669"/>
    <property type="project" value="UniProtKB-SubCell"/>
</dbReference>
<dbReference type="Pfam" id="PF04770">
    <property type="entry name" value="ZF-HD_dimer"/>
    <property type="match status" value="1"/>
</dbReference>
<evidence type="ECO:0000256" key="2">
    <source>
        <dbReference type="ARBA" id="ARBA00022723"/>
    </source>
</evidence>
<evidence type="ECO:0000256" key="6">
    <source>
        <dbReference type="ARBA" id="ARBA00023125"/>
    </source>
</evidence>
<proteinExistence type="predicted"/>
<keyword evidence="6" id="KW-0238">DNA-binding</keyword>
<dbReference type="EMBL" id="WJXA01000011">
    <property type="protein sequence ID" value="KAF7128042.1"/>
    <property type="molecule type" value="Genomic_DNA"/>
</dbReference>
<keyword evidence="3" id="KW-0863">Zinc-finger</keyword>
<accession>A0A834G8K7</accession>
<reference evidence="12" key="1">
    <citation type="submission" date="2019-11" db="EMBL/GenBank/DDBJ databases">
        <authorList>
            <person name="Liu Y."/>
            <person name="Hou J."/>
            <person name="Li T.-Q."/>
            <person name="Guan C.-H."/>
            <person name="Wu X."/>
            <person name="Wu H.-Z."/>
            <person name="Ling F."/>
            <person name="Zhang R."/>
            <person name="Shi X.-G."/>
            <person name="Ren J.-P."/>
            <person name="Chen E.-F."/>
            <person name="Sun J.-M."/>
        </authorList>
    </citation>
    <scope>NUCLEOTIDE SEQUENCE</scope>
    <source>
        <strain evidence="12">Adult_tree_wgs_1</strain>
        <tissue evidence="12">Leaves</tissue>
    </source>
</reference>
<evidence type="ECO:0000313" key="12">
    <source>
        <dbReference type="EMBL" id="KAF7128042.1"/>
    </source>
</evidence>
<evidence type="ECO:0000256" key="8">
    <source>
        <dbReference type="ARBA" id="ARBA00023163"/>
    </source>
</evidence>
<dbReference type="GO" id="GO:0000976">
    <property type="term" value="F:transcription cis-regulatory region binding"/>
    <property type="evidence" value="ECO:0007669"/>
    <property type="project" value="TreeGrafter"/>
</dbReference>
<keyword evidence="7" id="KW-0371">Homeobox</keyword>
<evidence type="ECO:0000313" key="13">
    <source>
        <dbReference type="Proteomes" id="UP000626092"/>
    </source>
</evidence>
<dbReference type="InterPro" id="IPR009057">
    <property type="entry name" value="Homeodomain-like_sf"/>
</dbReference>
<keyword evidence="9" id="KW-0539">Nucleus</keyword>
<dbReference type="SUPFAM" id="SSF46689">
    <property type="entry name" value="Homeodomain-like"/>
    <property type="match status" value="1"/>
</dbReference>
<dbReference type="NCBIfam" id="TIGR01565">
    <property type="entry name" value="homeo_ZF_HD"/>
    <property type="match status" value="1"/>
</dbReference>
<dbReference type="InterPro" id="IPR006455">
    <property type="entry name" value="Homeodomain_ZF_HD"/>
</dbReference>
<dbReference type="Gene3D" id="1.10.10.60">
    <property type="entry name" value="Homeodomain-like"/>
    <property type="match status" value="1"/>
</dbReference>
<protein>
    <recommendedName>
        <fullName evidence="11">ZF-HD dimerization-type domain-containing protein</fullName>
    </recommendedName>
</protein>
<dbReference type="PANTHER" id="PTHR31948:SF171">
    <property type="entry name" value="HOMEOBOX DOMAIN-CONTAINING PROTEIN"/>
    <property type="match status" value="1"/>
</dbReference>
<dbReference type="PANTHER" id="PTHR31948">
    <property type="entry name" value="ZINC-FINGER HOMEODOMAIN PROTEIN 2"/>
    <property type="match status" value="1"/>
</dbReference>
<evidence type="ECO:0000256" key="1">
    <source>
        <dbReference type="ARBA" id="ARBA00004123"/>
    </source>
</evidence>
<keyword evidence="5" id="KW-0805">Transcription regulation</keyword>
<dbReference type="GO" id="GO:0003700">
    <property type="term" value="F:DNA-binding transcription factor activity"/>
    <property type="evidence" value="ECO:0007669"/>
    <property type="project" value="TreeGrafter"/>
</dbReference>
<dbReference type="GO" id="GO:0050793">
    <property type="term" value="P:regulation of developmental process"/>
    <property type="evidence" value="ECO:0007669"/>
    <property type="project" value="TreeGrafter"/>
</dbReference>
<keyword evidence="13" id="KW-1185">Reference proteome</keyword>
<dbReference type="OrthoDB" id="1884189at2759"/>
<name>A0A834G8K7_RHOSS</name>